<comment type="function">
    <text evidence="10">Ubiquitin ligase protein which is a component of the N-end rule pathway. Recognizes and binds to proteins bearing specific N-terminal residues that are destabilizing according to the N-end rule, leading to their ubiquitination and subsequent degradation.</text>
</comment>
<reference evidence="13" key="2">
    <citation type="submission" date="2024-08" db="UniProtKB">
        <authorList>
            <consortium name="EnsemblMetazoa"/>
        </authorList>
    </citation>
    <scope>IDENTIFICATION</scope>
</reference>
<dbReference type="Gene3D" id="1.10.10.2670">
    <property type="entry name" value="E3 ubiquitin-protein ligase"/>
    <property type="match status" value="1"/>
</dbReference>
<dbReference type="Proteomes" id="UP000019118">
    <property type="component" value="Unassembled WGS sequence"/>
</dbReference>
<dbReference type="PANTHER" id="PTHR21497">
    <property type="entry name" value="UBIQUITIN LIGASE E3 ALPHA-RELATED"/>
    <property type="match status" value="1"/>
</dbReference>
<keyword evidence="14" id="KW-1185">Reference proteome</keyword>
<evidence type="ECO:0000256" key="8">
    <source>
        <dbReference type="ARBA" id="ARBA00046341"/>
    </source>
</evidence>
<dbReference type="GO" id="GO:0016567">
    <property type="term" value="P:protein ubiquitination"/>
    <property type="evidence" value="ECO:0007669"/>
    <property type="project" value="UniProtKB-UniRule"/>
</dbReference>
<dbReference type="FunFam" id="2.10.110.30:FF:000001">
    <property type="entry name" value="E3 ubiquitin-protein ligase UBR2 isoform 1"/>
    <property type="match status" value="1"/>
</dbReference>
<dbReference type="Pfam" id="PF02207">
    <property type="entry name" value="zf-UBR"/>
    <property type="match status" value="1"/>
</dbReference>
<dbReference type="GO" id="GO:0000151">
    <property type="term" value="C:ubiquitin ligase complex"/>
    <property type="evidence" value="ECO:0007669"/>
    <property type="project" value="TreeGrafter"/>
</dbReference>
<keyword evidence="3 10" id="KW-0808">Transferase</keyword>
<accession>A0AAR5P669</accession>
<dbReference type="SMART" id="SM00396">
    <property type="entry name" value="ZnF_UBR1"/>
    <property type="match status" value="1"/>
</dbReference>
<evidence type="ECO:0000256" key="1">
    <source>
        <dbReference type="ARBA" id="ARBA00000900"/>
    </source>
</evidence>
<dbReference type="Gene3D" id="3.30.1390.10">
    <property type="match status" value="1"/>
</dbReference>
<dbReference type="Pfam" id="PF18995">
    <property type="entry name" value="PRT6_C"/>
    <property type="match status" value="1"/>
</dbReference>
<evidence type="ECO:0000256" key="4">
    <source>
        <dbReference type="ARBA" id="ARBA00022723"/>
    </source>
</evidence>
<evidence type="ECO:0000256" key="11">
    <source>
        <dbReference type="SAM" id="MobiDB-lite"/>
    </source>
</evidence>
<dbReference type="SUPFAM" id="SSF46785">
    <property type="entry name" value="Winged helix' DNA-binding domain"/>
    <property type="match status" value="1"/>
</dbReference>
<dbReference type="GeneID" id="109534979"/>
<evidence type="ECO:0000313" key="13">
    <source>
        <dbReference type="EnsemblMetazoa" id="XP_019756342.1"/>
    </source>
</evidence>
<dbReference type="EnsemblMetazoa" id="XM_019900783.1">
    <property type="protein sequence ID" value="XP_019756342.1"/>
    <property type="gene ID" value="LOC109534979"/>
</dbReference>
<dbReference type="InterPro" id="IPR036390">
    <property type="entry name" value="WH_DNA-bd_sf"/>
</dbReference>
<evidence type="ECO:0000259" key="12">
    <source>
        <dbReference type="PROSITE" id="PS51157"/>
    </source>
</evidence>
<dbReference type="CTD" id="197131"/>
<keyword evidence="5 10" id="KW-0863">Zinc-finger</keyword>
<dbReference type="PROSITE" id="PS51157">
    <property type="entry name" value="ZF_UBR"/>
    <property type="match status" value="1"/>
</dbReference>
<dbReference type="InterPro" id="IPR014719">
    <property type="entry name" value="Ribosomal_bL12_C/ClpS-like"/>
</dbReference>
<feature type="domain" description="UBR-type" evidence="12">
    <location>
        <begin position="128"/>
        <end position="199"/>
    </location>
</feature>
<dbReference type="InterPro" id="IPR044046">
    <property type="entry name" value="E3_ligase_UBR-like_C"/>
</dbReference>
<comment type="pathway">
    <text evidence="2 10">Protein modification; protein ubiquitination.</text>
</comment>
<dbReference type="CDD" id="cd19672">
    <property type="entry name" value="UBR-box_UBR1_like"/>
    <property type="match status" value="1"/>
</dbReference>
<comment type="catalytic activity">
    <reaction evidence="1 10">
        <text>S-ubiquitinyl-[E2 ubiquitin-conjugating enzyme]-L-cysteine + [acceptor protein]-L-lysine = [E2 ubiquitin-conjugating enzyme]-L-cysteine + N(6)-ubiquitinyl-[acceptor protein]-L-lysine.</text>
        <dbReference type="EC" id="2.3.2.27"/>
    </reaction>
</comment>
<dbReference type="GO" id="GO:0061630">
    <property type="term" value="F:ubiquitin protein ligase activity"/>
    <property type="evidence" value="ECO:0007669"/>
    <property type="project" value="UniProtKB-UniRule"/>
</dbReference>
<keyword evidence="6 10" id="KW-0833">Ubl conjugation pathway</keyword>
<dbReference type="InterPro" id="IPR039164">
    <property type="entry name" value="UBR1-like"/>
</dbReference>
<evidence type="ECO:0000256" key="5">
    <source>
        <dbReference type="ARBA" id="ARBA00022771"/>
    </source>
</evidence>
<evidence type="ECO:0000256" key="6">
    <source>
        <dbReference type="ARBA" id="ARBA00022786"/>
    </source>
</evidence>
<dbReference type="InterPro" id="IPR055194">
    <property type="entry name" value="UBR1-like_WH"/>
</dbReference>
<comment type="similarity">
    <text evidence="8 10">Belongs to the E3 ubiquitin-protein ligase UBR1-like family.</text>
</comment>
<dbReference type="Pfam" id="PF02617">
    <property type="entry name" value="ClpS"/>
    <property type="match status" value="1"/>
</dbReference>
<evidence type="ECO:0000256" key="2">
    <source>
        <dbReference type="ARBA" id="ARBA00004906"/>
    </source>
</evidence>
<feature type="zinc finger region" description="UBR-type" evidence="9">
    <location>
        <begin position="128"/>
        <end position="199"/>
    </location>
</feature>
<keyword evidence="7 10" id="KW-0862">Zinc</keyword>
<sequence length="1801" mass="206412">MYSHPLGKIPPLPVGFENELKNKLRLKQKMDDSADVEMSPEPPTSSQIVAEWLEAFERNAFSPILISKYWAHWVPKIYSPTLNDNCLNWQFNEMLAKEILFNPLEQFICNGKSQGALEQICHATKHASVCGRFFKSGEPTYSCRECGTDKTCVLCVECFKQSSHRFHKYRMGTSAGGGCCDCGDIEAWKRDPFCESHQVNTSEEDNQCDLASDVVERTKQVFHYVMWYAFNRLTTNEVDAIRLDNTFGDLEADIFDLDVYCTILYNDEAHTFDQVINTLSRVLKCTQRNSTEFVTNIDREGRAVVKCSTFQVCEDLKHEIEKYTSRHGSKPLKVLITHAHIIAHQIFAQKLMIWLEKFLGNGKGFRSVFTECILKSRDNQKQSDLLTQIMIHDSSLWKSIRTQWHRLLIAGMLLEYDNKKALAKVFTKNYAQIMKDFIRDDHEHSYSISSISVQLFTVPTLAHHLIANDDVLYILLSTILSEYRPRCNKNGKLEFERNPSYHPFKRTLFMLFDLKYLLTSVPETWNDDLKKCFLHGFCVLVNLLVMMQGMDSVTRQVGMHMEYEPEWESGFNLHIKVARSITHIIAWCATDKVVLVKAYRLLLRSLQENPCYDPLEAGKARELADHSTACLHYDVSSKPISIHLPVTRLLAALHLHLEKYGLHFDSPEFQLAKPTPVQIIEPVLRTQVMIAQVHTGMWRRNGYALLNTLYFYHNVKCRTEMLDRDITLLQIGASLIESNEFLIHLLNKFNLISWALEAFEINTLKSSEEDSMRQVINLVEEFLYLLIAIIGERHMPGVSHVTTKERIKKDILHALCIKQAPHSELVKCISDDLEDEEGLFDEVVQEIAKFNEPLRTSTAKGTYELLPGNFDEFNVFFYHYTREEMSKAEETQRKRRKDKGEIECCPPPQLPKLCESFSLLVNLLQCDVMLRIMKTVMERCQNLRARSFSENQLHKVLHLIGYGLQEEESGNYPFFKFVENASKAGIFDLMEELLKSCPRVDAHRGLLQWTLQKYQQVAKKEMVQIDVEEPAGSSENKDDSDKQRRARLAAEKRAKIMAQMAVQQKNFLKENAQMFENINMEYQPEKLSESSCDMDVTELQTVALGPNRSACISSEKTYTCILCQEEERITAGGPTMVLAAFVHQATVLNKYSKEYFSNLHSENNNPLFLAESFSPAPYASTCGHVMHSECWRKFFDNVMVKEHRRPYRLRHPSSFDVDKQEFLCPLCECLSNTVLPVVPPLTKLQPNVTVKPVPFQEFLSCLKYITSKRRKVCHGIFKCILDECSNLHCTACIDASSGTSTEQDNIDECEVNCILQPHQVFYSTSVDKSDPCLSRGFADLFKECGIDLNPQLQEMVLVFAQVTYTRGLNVAPHPSDKRLAPMAWKSLAYTTRAIETVTSYQGKPLLGYLTSRQRDSLENLVKVVAVLGSTWSRSQVIKSHTLNLISVIFEHPADEASILDFDPFGFLIALTLSMPSLLIRNEQMPIPMGGILEWHILRLMFIVNIVKTLLTVDSDVLTGDNGESATSDEVLVNLLVAVGKWTPDGKICSVKAWETIKELSKPFLRSSVLFYHYLTEVPAPNNMQELDGDTFENMCIYLNLPSNPHELFDNEIIHQLVQKWTVHPHVMQFQEDRKSRPLLRQPETLKLIDLPYDYIELLNAVSTFVCPNSDEECRNPTMCLVCGTILCSQSYCCQTEYNKIPVGACNRHAAACGAGVGIFLRIRDCELLLLATPHRGCFMSPPYLDEHGETDQGLRRGNPLKLNLERYEKLHMLWLNHSIHEEIARQIETSNHIVTTQWNML</sequence>
<protein>
    <recommendedName>
        <fullName evidence="10">E3 ubiquitin-protein ligase</fullName>
        <ecNumber evidence="10">2.3.2.27</ecNumber>
    </recommendedName>
</protein>
<dbReference type="GO" id="GO:0005737">
    <property type="term" value="C:cytoplasm"/>
    <property type="evidence" value="ECO:0007669"/>
    <property type="project" value="TreeGrafter"/>
</dbReference>
<proteinExistence type="inferred from homology"/>
<dbReference type="SUPFAM" id="SSF54736">
    <property type="entry name" value="ClpS-like"/>
    <property type="match status" value="1"/>
</dbReference>
<dbReference type="GO" id="GO:0071596">
    <property type="term" value="P:ubiquitin-dependent protein catabolic process via the N-end rule pathway"/>
    <property type="evidence" value="ECO:0007669"/>
    <property type="project" value="UniProtKB-UniRule"/>
</dbReference>
<dbReference type="KEGG" id="dpa:109534979"/>
<feature type="region of interest" description="Disordered" evidence="11">
    <location>
        <begin position="1027"/>
        <end position="1048"/>
    </location>
</feature>
<evidence type="ECO:0000256" key="3">
    <source>
        <dbReference type="ARBA" id="ARBA00022679"/>
    </source>
</evidence>
<evidence type="ECO:0000256" key="7">
    <source>
        <dbReference type="ARBA" id="ARBA00022833"/>
    </source>
</evidence>
<evidence type="ECO:0000313" key="14">
    <source>
        <dbReference type="Proteomes" id="UP000019118"/>
    </source>
</evidence>
<dbReference type="GO" id="GO:0008270">
    <property type="term" value="F:zinc ion binding"/>
    <property type="evidence" value="ECO:0007669"/>
    <property type="project" value="UniProtKB-UniRule"/>
</dbReference>
<feature type="compositionally biased region" description="Basic and acidic residues" evidence="11">
    <location>
        <begin position="1035"/>
        <end position="1048"/>
    </location>
</feature>
<reference evidence="14" key="1">
    <citation type="journal article" date="2013" name="Genome Biol.">
        <title>Draft genome of the mountain pine beetle, Dendroctonus ponderosae Hopkins, a major forest pest.</title>
        <authorList>
            <person name="Keeling C.I."/>
            <person name="Yuen M.M."/>
            <person name="Liao N.Y."/>
            <person name="Docking T.R."/>
            <person name="Chan S.K."/>
            <person name="Taylor G.A."/>
            <person name="Palmquist D.L."/>
            <person name="Jackman S.D."/>
            <person name="Nguyen A."/>
            <person name="Li M."/>
            <person name="Henderson H."/>
            <person name="Janes J.K."/>
            <person name="Zhao Y."/>
            <person name="Pandoh P."/>
            <person name="Moore R."/>
            <person name="Sperling F.A."/>
            <person name="Huber D.P."/>
            <person name="Birol I."/>
            <person name="Jones S.J."/>
            <person name="Bohlmann J."/>
        </authorList>
    </citation>
    <scope>NUCLEOTIDE SEQUENCE</scope>
</reference>
<dbReference type="InterPro" id="IPR042065">
    <property type="entry name" value="E3_ELL-like"/>
</dbReference>
<dbReference type="Pfam" id="PF22960">
    <property type="entry name" value="WHD_UBR1"/>
    <property type="match status" value="1"/>
</dbReference>
<dbReference type="InterPro" id="IPR003126">
    <property type="entry name" value="Znf_UBR"/>
</dbReference>
<evidence type="ECO:0000256" key="9">
    <source>
        <dbReference type="PROSITE-ProRule" id="PRU00508"/>
    </source>
</evidence>
<evidence type="ECO:0000256" key="10">
    <source>
        <dbReference type="RuleBase" id="RU366018"/>
    </source>
</evidence>
<dbReference type="InterPro" id="IPR003769">
    <property type="entry name" value="ClpS_core"/>
</dbReference>
<keyword evidence="4 10" id="KW-0479">Metal-binding</keyword>
<dbReference type="EC" id="2.3.2.27" evidence="10"/>
<organism evidence="13 14">
    <name type="scientific">Dendroctonus ponderosae</name>
    <name type="common">Mountain pine beetle</name>
    <dbReference type="NCBI Taxonomy" id="77166"/>
    <lineage>
        <taxon>Eukaryota</taxon>
        <taxon>Metazoa</taxon>
        <taxon>Ecdysozoa</taxon>
        <taxon>Arthropoda</taxon>
        <taxon>Hexapoda</taxon>
        <taxon>Insecta</taxon>
        <taxon>Pterygota</taxon>
        <taxon>Neoptera</taxon>
        <taxon>Endopterygota</taxon>
        <taxon>Coleoptera</taxon>
        <taxon>Polyphaga</taxon>
        <taxon>Cucujiformia</taxon>
        <taxon>Curculionidae</taxon>
        <taxon>Scolytinae</taxon>
        <taxon>Dendroctonus</taxon>
    </lineage>
</organism>
<name>A0AAR5P669_DENPD</name>
<dbReference type="Gene3D" id="2.10.110.30">
    <property type="match status" value="1"/>
</dbReference>
<dbReference type="PANTHER" id="PTHR21497:SF24">
    <property type="entry name" value="E3 UBIQUITIN-PROTEIN LIGASE UBR1"/>
    <property type="match status" value="1"/>
</dbReference>